<comment type="caution">
    <text evidence="3">The sequence shown here is derived from an EMBL/GenBank/DDBJ whole genome shotgun (WGS) entry which is preliminary data.</text>
</comment>
<feature type="compositionally biased region" description="Low complexity" evidence="1">
    <location>
        <begin position="318"/>
        <end position="331"/>
    </location>
</feature>
<dbReference type="Gene3D" id="2.60.120.260">
    <property type="entry name" value="Galactose-binding domain-like"/>
    <property type="match status" value="2"/>
</dbReference>
<feature type="transmembrane region" description="Helical" evidence="2">
    <location>
        <begin position="336"/>
        <end position="361"/>
    </location>
</feature>
<feature type="region of interest" description="Disordered" evidence="1">
    <location>
        <begin position="312"/>
        <end position="333"/>
    </location>
</feature>
<evidence type="ECO:0000256" key="1">
    <source>
        <dbReference type="SAM" id="MobiDB-lite"/>
    </source>
</evidence>
<keyword evidence="2" id="KW-0472">Membrane</keyword>
<feature type="region of interest" description="Disordered" evidence="1">
    <location>
        <begin position="432"/>
        <end position="455"/>
    </location>
</feature>
<protein>
    <recommendedName>
        <fullName evidence="5">Transmembrane protein</fullName>
    </recommendedName>
</protein>
<dbReference type="Proteomes" id="UP001383192">
    <property type="component" value="Unassembled WGS sequence"/>
</dbReference>
<keyword evidence="2" id="KW-0812">Transmembrane</keyword>
<evidence type="ECO:0000313" key="3">
    <source>
        <dbReference type="EMBL" id="KAK7060935.1"/>
    </source>
</evidence>
<dbReference type="EMBL" id="JAYKXP010000002">
    <property type="protein sequence ID" value="KAK7060935.1"/>
    <property type="molecule type" value="Genomic_DNA"/>
</dbReference>
<organism evidence="3 4">
    <name type="scientific">Paramarasmius palmivorus</name>
    <dbReference type="NCBI Taxonomy" id="297713"/>
    <lineage>
        <taxon>Eukaryota</taxon>
        <taxon>Fungi</taxon>
        <taxon>Dikarya</taxon>
        <taxon>Basidiomycota</taxon>
        <taxon>Agaricomycotina</taxon>
        <taxon>Agaricomycetes</taxon>
        <taxon>Agaricomycetidae</taxon>
        <taxon>Agaricales</taxon>
        <taxon>Marasmiineae</taxon>
        <taxon>Marasmiaceae</taxon>
        <taxon>Paramarasmius</taxon>
    </lineage>
</organism>
<accession>A0AAW0E9R3</accession>
<evidence type="ECO:0008006" key="5">
    <source>
        <dbReference type="Google" id="ProtNLM"/>
    </source>
</evidence>
<keyword evidence="4" id="KW-1185">Reference proteome</keyword>
<evidence type="ECO:0000256" key="2">
    <source>
        <dbReference type="SAM" id="Phobius"/>
    </source>
</evidence>
<dbReference type="AlphaFoldDB" id="A0AAW0E9R3"/>
<sequence length="455" mass="48834">MAALDKAYPRRVVIDDTSPRINYGGSSWSFDNTGALNSLTVNGPPYNGTMHGTRQNETSFSFTFEGTFVQVRGAKDNRNIPATASDPSQDNVKATVFPDWNCEVDGQMATSYYYQSSRYATTDNILCDQAHLQPGSHTLTVTAIISDPSTQMFWFDRIEYAPLPDAALEGEIMKIDASDPSVRYDNSTGSWKDGGLVTETRVTGLTATVNFNATSITLFGYNFGSSTAYAPSTANYYIDQQPPVSFTVPGSKPAPNGNRTNHQNEVLFDRQGLSPGPHEMVLTFGGPQSGNTSSSYQWFAIDYFLVNVSAKDPDHSDSSSNSNGDSSQSGSPKTPVGAIVGGVVGGVVGLALIIAIIIFVMKRRRAKRDTSSGGPDYGAAQYDQKTMYSGHASLGSATVVTQVLPMSVTPVSAYHANQSYVQADSLYGEAHVGSPTSQVHQGMYSHGHIPNLPQV</sequence>
<proteinExistence type="predicted"/>
<evidence type="ECO:0000313" key="4">
    <source>
        <dbReference type="Proteomes" id="UP001383192"/>
    </source>
</evidence>
<reference evidence="3 4" key="1">
    <citation type="submission" date="2024-01" db="EMBL/GenBank/DDBJ databases">
        <title>A draft genome for a cacao thread blight-causing isolate of Paramarasmius palmivorus.</title>
        <authorList>
            <person name="Baruah I.K."/>
            <person name="Bukari Y."/>
            <person name="Amoako-Attah I."/>
            <person name="Meinhardt L.W."/>
            <person name="Bailey B.A."/>
            <person name="Cohen S.P."/>
        </authorList>
    </citation>
    <scope>NUCLEOTIDE SEQUENCE [LARGE SCALE GENOMIC DNA]</scope>
    <source>
        <strain evidence="3 4">GH-12</strain>
    </source>
</reference>
<name>A0AAW0E9R3_9AGAR</name>
<gene>
    <name evidence="3" type="ORF">VNI00_000668</name>
</gene>
<keyword evidence="2" id="KW-1133">Transmembrane helix</keyword>